<evidence type="ECO:0000313" key="2">
    <source>
        <dbReference type="Proteomes" id="UP001293593"/>
    </source>
</evidence>
<proteinExistence type="predicted"/>
<accession>A0AAE1JD57</accession>
<evidence type="ECO:0000313" key="1">
    <source>
        <dbReference type="EMBL" id="KAK4268272.1"/>
    </source>
</evidence>
<dbReference type="Proteomes" id="UP001293593">
    <property type="component" value="Unassembled WGS sequence"/>
</dbReference>
<dbReference type="Pfam" id="PF05056">
    <property type="entry name" value="DUF674"/>
    <property type="match status" value="3"/>
</dbReference>
<dbReference type="EMBL" id="JAWXYG010000007">
    <property type="protein sequence ID" value="KAK4268272.1"/>
    <property type="molecule type" value="Genomic_DNA"/>
</dbReference>
<keyword evidence="2" id="KW-1185">Reference proteome</keyword>
<organism evidence="1 2">
    <name type="scientific">Acacia crassicarpa</name>
    <name type="common">northern wattle</name>
    <dbReference type="NCBI Taxonomy" id="499986"/>
    <lineage>
        <taxon>Eukaryota</taxon>
        <taxon>Viridiplantae</taxon>
        <taxon>Streptophyta</taxon>
        <taxon>Embryophyta</taxon>
        <taxon>Tracheophyta</taxon>
        <taxon>Spermatophyta</taxon>
        <taxon>Magnoliopsida</taxon>
        <taxon>eudicotyledons</taxon>
        <taxon>Gunneridae</taxon>
        <taxon>Pentapetalae</taxon>
        <taxon>rosids</taxon>
        <taxon>fabids</taxon>
        <taxon>Fabales</taxon>
        <taxon>Fabaceae</taxon>
        <taxon>Caesalpinioideae</taxon>
        <taxon>mimosoid clade</taxon>
        <taxon>Acacieae</taxon>
        <taxon>Acacia</taxon>
    </lineage>
</organism>
<reference evidence="1" key="1">
    <citation type="submission" date="2023-10" db="EMBL/GenBank/DDBJ databases">
        <title>Chromosome-level genome of the transformable northern wattle, Acacia crassicarpa.</title>
        <authorList>
            <person name="Massaro I."/>
            <person name="Sinha N.R."/>
            <person name="Poethig S."/>
            <person name="Leichty A.R."/>
        </authorList>
    </citation>
    <scope>NUCLEOTIDE SEQUENCE</scope>
    <source>
        <strain evidence="1">Acra3RX</strain>
        <tissue evidence="1">Leaf</tissue>
    </source>
</reference>
<dbReference type="PANTHER" id="PTHR33103:SF102">
    <property type="entry name" value="DUF674 FAMILY PROTEIN"/>
    <property type="match status" value="1"/>
</dbReference>
<name>A0AAE1JD57_9FABA</name>
<dbReference type="InterPro" id="IPR007750">
    <property type="entry name" value="DUF674"/>
</dbReference>
<gene>
    <name evidence="1" type="ORF">QN277_024953</name>
</gene>
<dbReference type="AlphaFoldDB" id="A0AAE1JD57"/>
<dbReference type="PANTHER" id="PTHR33103">
    <property type="entry name" value="OS01G0153900 PROTEIN"/>
    <property type="match status" value="1"/>
</dbReference>
<comment type="caution">
    <text evidence="1">The sequence shown here is derived from an EMBL/GenBank/DDBJ whole genome shotgun (WGS) entry which is preliminary data.</text>
</comment>
<protein>
    <submittedName>
        <fullName evidence="1">Uncharacterized protein</fullName>
    </submittedName>
</protein>
<sequence length="399" mass="44667">MIMDSSENLNISLTLHIDYEKSKVLYAEAGSDFVNILLSLLTLPLGTVSMLVSKESTVKPCTFNCISSLRQSVEKLDLKYFCLDCIKPKLLNPLNPMVAESKTLVYNFDDPLMSRGFVGYVHKSACFIVSDDLTLMPSDINSTLWILGILGVDYVPEKLTVNVTEEEVLDLLKFSLWSKTPLTDLFLRKELQIQNCQTPSLSKLLKSEVQWKMLLKVMISKSKKKVLFAEAEEGIMDQLLSFLTIPLGVVERLAQGNADLGCVDNLYKSLAHIDSTRYFKSDLKNKLLNPMIASRKVKNQVLPIYYKLSEAAESRHACYVKQGTTFMVGDDLSVAPFSSSAALEFLRECKLGAEDFEAKIIRIGANEVYEILKAAMFTSSALTIGLSPFLNFVKQEVEN</sequence>